<dbReference type="PANTHER" id="PTHR43265">
    <property type="entry name" value="ESTERASE ESTD"/>
    <property type="match status" value="1"/>
</dbReference>
<dbReference type="GO" id="GO:0016787">
    <property type="term" value="F:hydrolase activity"/>
    <property type="evidence" value="ECO:0007669"/>
    <property type="project" value="UniProtKB-KW"/>
</dbReference>
<keyword evidence="3" id="KW-1185">Reference proteome</keyword>
<dbReference type="RefSeq" id="WP_313719639.1">
    <property type="nucleotide sequence ID" value="NZ_CP134876.1"/>
</dbReference>
<dbReference type="Gene3D" id="3.40.50.1820">
    <property type="entry name" value="alpha/beta hydrolase"/>
    <property type="match status" value="1"/>
</dbReference>
<reference evidence="2 3" key="1">
    <citation type="submission" date="2023-09" db="EMBL/GenBank/DDBJ databases">
        <title>Micromonospora halotolerans DSM 45598 genome sequence.</title>
        <authorList>
            <person name="Mo P."/>
        </authorList>
    </citation>
    <scope>NUCLEOTIDE SEQUENCE [LARGE SCALE GENOMIC DNA]</scope>
    <source>
        <strain evidence="2 3">DSM 45598</strain>
    </source>
</reference>
<evidence type="ECO:0000313" key="3">
    <source>
        <dbReference type="Proteomes" id="UP001303001"/>
    </source>
</evidence>
<dbReference type="PANTHER" id="PTHR43265:SF1">
    <property type="entry name" value="ESTERASE ESTD"/>
    <property type="match status" value="1"/>
</dbReference>
<proteinExistence type="predicted"/>
<accession>A0ABY9ZRU8</accession>
<evidence type="ECO:0000259" key="1">
    <source>
        <dbReference type="Pfam" id="PF12146"/>
    </source>
</evidence>
<dbReference type="SUPFAM" id="SSF53474">
    <property type="entry name" value="alpha/beta-Hydrolases"/>
    <property type="match status" value="1"/>
</dbReference>
<evidence type="ECO:0000313" key="2">
    <source>
        <dbReference type="EMBL" id="WNM38026.1"/>
    </source>
</evidence>
<gene>
    <name evidence="2" type="ORF">RMN56_23200</name>
</gene>
<dbReference type="Proteomes" id="UP001303001">
    <property type="component" value="Chromosome"/>
</dbReference>
<name>A0ABY9ZRU8_9ACTN</name>
<organism evidence="2 3">
    <name type="scientific">Micromonospora halotolerans</name>
    <dbReference type="NCBI Taxonomy" id="709879"/>
    <lineage>
        <taxon>Bacteria</taxon>
        <taxon>Bacillati</taxon>
        <taxon>Actinomycetota</taxon>
        <taxon>Actinomycetes</taxon>
        <taxon>Micromonosporales</taxon>
        <taxon>Micromonosporaceae</taxon>
        <taxon>Micromonospora</taxon>
    </lineage>
</organism>
<feature type="domain" description="Serine aminopeptidase S33" evidence="1">
    <location>
        <begin position="174"/>
        <end position="358"/>
    </location>
</feature>
<sequence>MISGSRPAEHALEVVALARDGRFAEIEKRFAPALRAVVSAGTLRAAWEAEIGRSGALRVVGAPLSEPTAAGLVRVSVPVTCERGDRTVIMSVDADGMLHGLRLAPGAPAAWTPPPYASPTMFDEHEVTVGSGPLAVAGTVSLPRRPGPRPGVVLLSGGGPFDRDETSGPNKPLKDLAWGLASRGVAVARFDKVTHTHAGQVAEARDFTMTDEYVPHAVAAVHLLQRQPTVDPTRVFVLGHSMGGKVAPRVAAAEPSVAGLVLLAADAQPMHRAAVRVARYLASLTGDPATQEFVRVLLRQAALVDSPHLSPSTPAADLPLGLSASYWRDLRGYDPVSTAAALDKPMLILQGGRDYQVTVDDDLARWEAGLTDRPGVTIRVYDADNHLFFRGTGRPGPADYEAAQHVDPTVVADIADWLAPARQS</sequence>
<keyword evidence="2" id="KW-0378">Hydrolase</keyword>
<dbReference type="InterPro" id="IPR053145">
    <property type="entry name" value="AB_hydrolase_Est10"/>
</dbReference>
<dbReference type="InterPro" id="IPR022742">
    <property type="entry name" value="Hydrolase_4"/>
</dbReference>
<dbReference type="Pfam" id="PF12146">
    <property type="entry name" value="Hydrolase_4"/>
    <property type="match status" value="1"/>
</dbReference>
<dbReference type="EMBL" id="CP134876">
    <property type="protein sequence ID" value="WNM38026.1"/>
    <property type="molecule type" value="Genomic_DNA"/>
</dbReference>
<protein>
    <submittedName>
        <fullName evidence="2">Alpha/beta hydrolase</fullName>
    </submittedName>
</protein>
<dbReference type="InterPro" id="IPR029058">
    <property type="entry name" value="AB_hydrolase_fold"/>
</dbReference>